<proteinExistence type="predicted"/>
<dbReference type="AlphaFoldDB" id="A0A6G9Z8L4"/>
<dbReference type="EMBL" id="CP046173">
    <property type="protein sequence ID" value="QIS21516.1"/>
    <property type="molecule type" value="Genomic_DNA"/>
</dbReference>
<keyword evidence="1" id="KW-1133">Transmembrane helix</keyword>
<evidence type="ECO:0000313" key="3">
    <source>
        <dbReference type="Proteomes" id="UP000500953"/>
    </source>
</evidence>
<dbReference type="RefSeq" id="WP_167488809.1">
    <property type="nucleotide sequence ID" value="NZ_CP046173.1"/>
</dbReference>
<evidence type="ECO:0000313" key="2">
    <source>
        <dbReference type="EMBL" id="QIS21516.1"/>
    </source>
</evidence>
<evidence type="ECO:0000256" key="1">
    <source>
        <dbReference type="SAM" id="Phobius"/>
    </source>
</evidence>
<accession>A0A6G9Z8L4</accession>
<keyword evidence="1" id="KW-0812">Transmembrane</keyword>
<sequence>MALARIIWLLIALGATGIVATGLAAVITDRDITGMVAHGFFFAVMVFATVSFILWRTRKNRR</sequence>
<name>A0A6G9Z8L4_9NOCA</name>
<reference evidence="2 3" key="1">
    <citation type="journal article" date="2019" name="ACS Chem. Biol.">
        <title>Identification and Mobilization of a Cryptic Antibiotic Biosynthesis Gene Locus from a Human-Pathogenic Nocardia Isolate.</title>
        <authorList>
            <person name="Herisse M."/>
            <person name="Ishida K."/>
            <person name="Porter J.L."/>
            <person name="Howden B."/>
            <person name="Hertweck C."/>
            <person name="Stinear T.P."/>
            <person name="Pidot S.J."/>
        </authorList>
    </citation>
    <scope>NUCLEOTIDE SEQUENCE [LARGE SCALE GENOMIC DNA]</scope>
    <source>
        <strain evidence="2 3">AUSMDU00012715</strain>
    </source>
</reference>
<feature type="transmembrane region" description="Helical" evidence="1">
    <location>
        <begin position="34"/>
        <end position="55"/>
    </location>
</feature>
<protein>
    <submittedName>
        <fullName evidence="2">Uncharacterized protein</fullName>
    </submittedName>
</protein>
<organism evidence="2 3">
    <name type="scientific">Nocardia terpenica</name>
    <dbReference type="NCBI Taxonomy" id="455432"/>
    <lineage>
        <taxon>Bacteria</taxon>
        <taxon>Bacillati</taxon>
        <taxon>Actinomycetota</taxon>
        <taxon>Actinomycetes</taxon>
        <taxon>Mycobacteriales</taxon>
        <taxon>Nocardiaceae</taxon>
        <taxon>Nocardia</taxon>
    </lineage>
</organism>
<keyword evidence="1" id="KW-0472">Membrane</keyword>
<dbReference type="Proteomes" id="UP000500953">
    <property type="component" value="Chromosome"/>
</dbReference>
<gene>
    <name evidence="2" type="ORF">F6W96_27455</name>
</gene>